<evidence type="ECO:0000256" key="6">
    <source>
        <dbReference type="ARBA" id="ARBA00029455"/>
    </source>
</evidence>
<evidence type="ECO:0000256" key="5">
    <source>
        <dbReference type="ARBA" id="ARBA00023274"/>
    </source>
</evidence>
<evidence type="ECO:0000256" key="7">
    <source>
        <dbReference type="SAM" id="MobiDB-lite"/>
    </source>
</evidence>
<keyword evidence="4" id="KW-0539">Nucleus</keyword>
<dbReference type="Proteomes" id="UP000023152">
    <property type="component" value="Unassembled WGS sequence"/>
</dbReference>
<comment type="caution">
    <text evidence="8">The sequence shown here is derived from an EMBL/GenBank/DDBJ whole genome shotgun (WGS) entry which is preliminary data.</text>
</comment>
<dbReference type="OrthoDB" id="445326at2759"/>
<name>X6MXP3_RETFI</name>
<organism evidence="8 9">
    <name type="scientific">Reticulomyxa filosa</name>
    <dbReference type="NCBI Taxonomy" id="46433"/>
    <lineage>
        <taxon>Eukaryota</taxon>
        <taxon>Sar</taxon>
        <taxon>Rhizaria</taxon>
        <taxon>Retaria</taxon>
        <taxon>Foraminifera</taxon>
        <taxon>Monothalamids</taxon>
        <taxon>Reticulomyxidae</taxon>
        <taxon>Reticulomyxa</taxon>
    </lineage>
</organism>
<dbReference type="GO" id="GO:0006364">
    <property type="term" value="P:rRNA processing"/>
    <property type="evidence" value="ECO:0007669"/>
    <property type="project" value="UniProtKB-KW"/>
</dbReference>
<comment type="similarity">
    <text evidence="6">Belongs to the MPP10 family.</text>
</comment>
<feature type="region of interest" description="Disordered" evidence="7">
    <location>
        <begin position="1"/>
        <end position="64"/>
    </location>
</feature>
<keyword evidence="9" id="KW-1185">Reference proteome</keyword>
<evidence type="ECO:0000256" key="1">
    <source>
        <dbReference type="ARBA" id="ARBA00004604"/>
    </source>
</evidence>
<feature type="compositionally biased region" description="Acidic residues" evidence="7">
    <location>
        <begin position="30"/>
        <end position="39"/>
    </location>
</feature>
<protein>
    <submittedName>
        <fullName evidence="8">Uncharacterized protein</fullName>
    </submittedName>
</protein>
<dbReference type="OMA" id="NMHFVPR"/>
<evidence type="ECO:0000256" key="3">
    <source>
        <dbReference type="ARBA" id="ARBA00022552"/>
    </source>
</evidence>
<dbReference type="PANTHER" id="PTHR17039">
    <property type="entry name" value="U3 SMALL NUCLEOLAR RIBONUCLEOPROTEIN PROTEIN MPP10"/>
    <property type="match status" value="1"/>
</dbReference>
<sequence length="454" mass="52525">QKQKLKDKDKPEDWFGLPKMANEKAKENNKDDEDDEDDNDDKKKKKKKKKKETDESQMSTFEQEQELINARIAALEEENLKDRSWEMMGEIGKYLTARHLKGNDKMSKKGGDNDSKVGKRPKNSLLEMYLEFDNSDKLKPTVTDEVTAQIEQLVIERIQEEKFDDVTLEDKIDWSKLPMQSKRKLVEVADTKSSMGLAEMYERQYLQQVQEQNQAQTADTEQNVDKELIKSVQVEKFISIHIYIYIHSCNILGNMNVLQDNVKVKTHTNALFLEEMLPSSMVTDPTQNTLAPEEIYKKLGKKMNQVMTGKRQLKNILQHAKDEMRSKYDEQFKNHLKRQDALNEIRTHAMAVIDRTKSKMNTDETKYTSSKQMFSKIQESANSANPAVFAAKKRGVQDVDGANDLSCTFTLYKNNNNNKACFSFVDIPVSFFLTRESGQSLREKCNNGVLFNDY</sequence>
<dbReference type="AlphaFoldDB" id="X6MXP3"/>
<evidence type="ECO:0000313" key="9">
    <source>
        <dbReference type="Proteomes" id="UP000023152"/>
    </source>
</evidence>
<keyword evidence="5" id="KW-0687">Ribonucleoprotein</keyword>
<feature type="compositionally biased region" description="Basic and acidic residues" evidence="7">
    <location>
        <begin position="1"/>
        <end position="13"/>
    </location>
</feature>
<reference evidence="8 9" key="1">
    <citation type="journal article" date="2013" name="Curr. Biol.">
        <title>The Genome of the Foraminiferan Reticulomyxa filosa.</title>
        <authorList>
            <person name="Glockner G."/>
            <person name="Hulsmann N."/>
            <person name="Schleicher M."/>
            <person name="Noegel A.A."/>
            <person name="Eichinger L."/>
            <person name="Gallinger C."/>
            <person name="Pawlowski J."/>
            <person name="Sierra R."/>
            <person name="Euteneuer U."/>
            <person name="Pillet L."/>
            <person name="Moustafa A."/>
            <person name="Platzer M."/>
            <person name="Groth M."/>
            <person name="Szafranski K."/>
            <person name="Schliwa M."/>
        </authorList>
    </citation>
    <scope>NUCLEOTIDE SEQUENCE [LARGE SCALE GENOMIC DNA]</scope>
</reference>
<dbReference type="EMBL" id="ASPP01015226">
    <property type="protein sequence ID" value="ETO18262.1"/>
    <property type="molecule type" value="Genomic_DNA"/>
</dbReference>
<feature type="non-terminal residue" evidence="8">
    <location>
        <position position="1"/>
    </location>
</feature>
<gene>
    <name evidence="8" type="ORF">RFI_19017</name>
</gene>
<proteinExistence type="inferred from homology"/>
<keyword evidence="3" id="KW-0698">rRNA processing</keyword>
<keyword evidence="2" id="KW-0690">Ribosome biogenesis</keyword>
<dbReference type="Pfam" id="PF04006">
    <property type="entry name" value="Mpp10"/>
    <property type="match status" value="2"/>
</dbReference>
<dbReference type="GO" id="GO:0032040">
    <property type="term" value="C:small-subunit processome"/>
    <property type="evidence" value="ECO:0007669"/>
    <property type="project" value="TreeGrafter"/>
</dbReference>
<evidence type="ECO:0000313" key="8">
    <source>
        <dbReference type="EMBL" id="ETO18262.1"/>
    </source>
</evidence>
<evidence type="ECO:0000256" key="4">
    <source>
        <dbReference type="ARBA" id="ARBA00023242"/>
    </source>
</evidence>
<comment type="subcellular location">
    <subcellularLocation>
        <location evidence="1">Nucleus</location>
        <location evidence="1">Nucleolus</location>
    </subcellularLocation>
</comment>
<accession>X6MXP3</accession>
<dbReference type="InterPro" id="IPR012173">
    <property type="entry name" value="Mpp10"/>
</dbReference>
<evidence type="ECO:0000256" key="2">
    <source>
        <dbReference type="ARBA" id="ARBA00022517"/>
    </source>
</evidence>
<dbReference type="GO" id="GO:0005732">
    <property type="term" value="C:sno(s)RNA-containing ribonucleoprotein complex"/>
    <property type="evidence" value="ECO:0007669"/>
    <property type="project" value="InterPro"/>
</dbReference>
<dbReference type="GO" id="GO:0034457">
    <property type="term" value="C:Mpp10 complex"/>
    <property type="evidence" value="ECO:0007669"/>
    <property type="project" value="InterPro"/>
</dbReference>
<dbReference type="PANTHER" id="PTHR17039:SF0">
    <property type="entry name" value="U3 SMALL NUCLEOLAR RIBONUCLEOPROTEIN PROTEIN MPP10"/>
    <property type="match status" value="1"/>
</dbReference>